<dbReference type="EMBL" id="CP146598">
    <property type="protein sequence ID" value="WWY02808.1"/>
    <property type="molecule type" value="Genomic_DNA"/>
</dbReference>
<evidence type="ECO:0000256" key="2">
    <source>
        <dbReference type="ARBA" id="ARBA00022679"/>
    </source>
</evidence>
<keyword evidence="3 4" id="KW-0620">Polyamine biosynthesis</keyword>
<dbReference type="InterPro" id="IPR030374">
    <property type="entry name" value="PABS"/>
</dbReference>
<dbReference type="EMBL" id="JAPQFL010000002">
    <property type="protein sequence ID" value="MDD9327654.1"/>
    <property type="molecule type" value="Genomic_DNA"/>
</dbReference>
<organism evidence="6">
    <name type="scientific">Neisseria leonii</name>
    <dbReference type="NCBI Taxonomy" id="2995413"/>
    <lineage>
        <taxon>Bacteria</taxon>
        <taxon>Pseudomonadati</taxon>
        <taxon>Pseudomonadota</taxon>
        <taxon>Betaproteobacteria</taxon>
        <taxon>Neisseriales</taxon>
        <taxon>Neisseriaceae</taxon>
        <taxon>Neisseria</taxon>
    </lineage>
</organism>
<dbReference type="NCBIfam" id="NF037959">
    <property type="entry name" value="MFS_SpdSyn"/>
    <property type="match status" value="1"/>
</dbReference>
<protein>
    <submittedName>
        <fullName evidence="6">Polyamine aminopropyltransferase</fullName>
        <ecNumber evidence="6">2.5.1.16</ecNumber>
    </submittedName>
</protein>
<feature type="domain" description="PABS" evidence="5">
    <location>
        <begin position="1"/>
        <end position="221"/>
    </location>
</feature>
<evidence type="ECO:0000256" key="4">
    <source>
        <dbReference type="PROSITE-ProRule" id="PRU00354"/>
    </source>
</evidence>
<dbReference type="GO" id="GO:0006596">
    <property type="term" value="P:polyamine biosynthetic process"/>
    <property type="evidence" value="ECO:0007669"/>
    <property type="project" value="UniProtKB-UniRule"/>
</dbReference>
<evidence type="ECO:0000313" key="7">
    <source>
        <dbReference type="EMBL" id="WWY02808.1"/>
    </source>
</evidence>
<reference evidence="6" key="1">
    <citation type="submission" date="2022-10" db="EMBL/GenBank/DDBJ databases">
        <authorList>
            <person name="Boutroux M."/>
        </authorList>
    </citation>
    <scope>NUCLEOTIDE SEQUENCE</scope>
    <source>
        <strain evidence="6">51.81</strain>
    </source>
</reference>
<dbReference type="EC" id="2.5.1.16" evidence="6"/>
<evidence type="ECO:0000256" key="3">
    <source>
        <dbReference type="ARBA" id="ARBA00023115"/>
    </source>
</evidence>
<dbReference type="RefSeq" id="WP_274584884.1">
    <property type="nucleotide sequence ID" value="NZ_CP146598.1"/>
</dbReference>
<evidence type="ECO:0000313" key="8">
    <source>
        <dbReference type="Proteomes" id="UP001149607"/>
    </source>
</evidence>
<dbReference type="GO" id="GO:0004766">
    <property type="term" value="F:spermidine synthase activity"/>
    <property type="evidence" value="ECO:0007669"/>
    <property type="project" value="UniProtKB-EC"/>
</dbReference>
<evidence type="ECO:0000259" key="5">
    <source>
        <dbReference type="PROSITE" id="PS51006"/>
    </source>
</evidence>
<name>A0A9X4IAR6_9NEIS</name>
<evidence type="ECO:0000256" key="1">
    <source>
        <dbReference type="ARBA" id="ARBA00007867"/>
    </source>
</evidence>
<evidence type="ECO:0000313" key="6">
    <source>
        <dbReference type="EMBL" id="MDD9327654.1"/>
    </source>
</evidence>
<dbReference type="PANTHER" id="PTHR43317">
    <property type="entry name" value="THERMOSPERMINE SYNTHASE ACAULIS5"/>
    <property type="match status" value="1"/>
</dbReference>
<dbReference type="Gene3D" id="3.40.50.150">
    <property type="entry name" value="Vaccinia Virus protein VP39"/>
    <property type="match status" value="1"/>
</dbReference>
<comment type="similarity">
    <text evidence="1">Belongs to the spermidine/spermine synthase family.</text>
</comment>
<reference evidence="7" key="2">
    <citation type="submission" date="2024-02" db="EMBL/GenBank/DDBJ databases">
        <title>Neisseria leonii sp. nov.</title>
        <authorList>
            <person name="Boutroux M."/>
            <person name="Favre-Rochex S."/>
            <person name="Gorgette O."/>
            <person name="Touak G."/>
            <person name="Muhle E."/>
            <person name="Chesneau O."/>
            <person name="Clermont D."/>
            <person name="Rahi P."/>
        </authorList>
    </citation>
    <scope>NUCLEOTIDE SEQUENCE</scope>
    <source>
        <strain evidence="7">51.81</strain>
    </source>
</reference>
<dbReference type="Pfam" id="PF01564">
    <property type="entry name" value="Spermine_synth"/>
    <property type="match status" value="1"/>
</dbReference>
<accession>A0A9X4IAR6</accession>
<gene>
    <name evidence="6" type="ORF">ORY91_001061</name>
    <name evidence="7" type="ORF">V9W64_08925</name>
</gene>
<dbReference type="PROSITE" id="PS51006">
    <property type="entry name" value="PABS_2"/>
    <property type="match status" value="1"/>
</dbReference>
<proteinExistence type="inferred from homology"/>
<dbReference type="Proteomes" id="UP001149607">
    <property type="component" value="Chromosome"/>
</dbReference>
<dbReference type="AlphaFoldDB" id="A0A9X4IAR6"/>
<sequence length="272" mass="30116">MTHPYRRNRIRHSAMPEVGISEENGIRSLHLGSSTIQSSMNLDSPEELVLSYSRAMMAWLLFVSDPPRHITQIGLGGGSFARWIDARLPDTRQTAVEINPQVIAVARSLFELPPEDDGRFEIVAADGAQYVKTLLGGTDILLVDGFDGEQIIDDLVSPEFFADCRRALSEDGMFVTNWWTGDKRYPHFVSALRTVFGGRVWEVPAETHGNSAVMAFCRPPAECRFAQLKKRADKLGGQYGLDFHALLGALKSANPHNGRSLHFAVPPDGKNL</sequence>
<keyword evidence="2 4" id="KW-0808">Transferase</keyword>
<dbReference type="PANTHER" id="PTHR43317:SF1">
    <property type="entry name" value="THERMOSPERMINE SYNTHASE ACAULIS5"/>
    <property type="match status" value="1"/>
</dbReference>
<dbReference type="NCBIfam" id="NF003380">
    <property type="entry name" value="PRK04457.1"/>
    <property type="match status" value="1"/>
</dbReference>
<dbReference type="SUPFAM" id="SSF53335">
    <property type="entry name" value="S-adenosyl-L-methionine-dependent methyltransferases"/>
    <property type="match status" value="1"/>
</dbReference>
<keyword evidence="8" id="KW-1185">Reference proteome</keyword>
<feature type="active site" description="Proton acceptor" evidence="4">
    <location>
        <position position="144"/>
    </location>
</feature>
<dbReference type="InterPro" id="IPR029063">
    <property type="entry name" value="SAM-dependent_MTases_sf"/>
</dbReference>